<dbReference type="Proteomes" id="UP001220610">
    <property type="component" value="Chromosome"/>
</dbReference>
<organism evidence="1 2">
    <name type="scientific">Candidatus Pseudobacter hemicellulosilyticus</name>
    <dbReference type="NCBI Taxonomy" id="3121375"/>
    <lineage>
        <taxon>Bacteria</taxon>
        <taxon>Pseudomonadati</taxon>
        <taxon>Bacteroidota</taxon>
        <taxon>Chitinophagia</taxon>
        <taxon>Chitinophagales</taxon>
        <taxon>Chitinophagaceae</taxon>
        <taxon>Pseudobacter</taxon>
    </lineage>
</organism>
<dbReference type="AlphaFoldDB" id="A0AAJ5WQS5"/>
<evidence type="ECO:0000313" key="2">
    <source>
        <dbReference type="Proteomes" id="UP001220610"/>
    </source>
</evidence>
<reference evidence="1" key="1">
    <citation type="submission" date="2023-03" db="EMBL/GenBank/DDBJ databases">
        <title>Andean soil-derived lignocellulolytic bacterial consortium as a source of novel taxa and putative plastic-active enzymes.</title>
        <authorList>
            <person name="Diaz-Garcia L."/>
            <person name="Chuvochina M."/>
            <person name="Feuerriegel G."/>
            <person name="Bunk B."/>
            <person name="Sproer C."/>
            <person name="Streit W.R."/>
            <person name="Rodriguez L.M."/>
            <person name="Overmann J."/>
            <person name="Jimenez D.J."/>
        </authorList>
    </citation>
    <scope>NUCLEOTIDE SEQUENCE</scope>
    <source>
        <strain evidence="1">MAG 7</strain>
    </source>
</reference>
<dbReference type="Pfam" id="PF14375">
    <property type="entry name" value="Cys_rich_CWC"/>
    <property type="match status" value="1"/>
</dbReference>
<dbReference type="EMBL" id="CP119311">
    <property type="protein sequence ID" value="WEK36461.1"/>
    <property type="molecule type" value="Genomic_DNA"/>
</dbReference>
<protein>
    <submittedName>
        <fullName evidence="1">Cysteine-rich CWC family protein</fullName>
    </submittedName>
</protein>
<gene>
    <name evidence="1" type="ORF">P0Y53_03020</name>
</gene>
<accession>A0AAJ5WQS5</accession>
<proteinExistence type="predicted"/>
<dbReference type="InterPro" id="IPR032720">
    <property type="entry name" value="Cys_rich_CWC"/>
</dbReference>
<evidence type="ECO:0000313" key="1">
    <source>
        <dbReference type="EMBL" id="WEK36461.1"/>
    </source>
</evidence>
<sequence length="82" mass="9924">MCKHEEKKCPRCLSPFECKVGDISHCQCYGITLNLEQRKFLEERYGECLCRQCLMELQQRDILFKEKYLLNGHPDLHHRRRP</sequence>
<name>A0AAJ5WQS5_9BACT</name>